<keyword evidence="2" id="KW-0489">Methyltransferase</keyword>
<name>A0AAU7K6P5_9SPHI</name>
<reference evidence="2" key="1">
    <citation type="submission" date="2024-05" db="EMBL/GenBank/DDBJ databases">
        <authorList>
            <person name="Kim S."/>
            <person name="Heo J."/>
            <person name="Choi H."/>
            <person name="Choi Y."/>
            <person name="Kwon S.-W."/>
            <person name="Kim Y."/>
        </authorList>
    </citation>
    <scope>NUCLEOTIDE SEQUENCE</scope>
    <source>
        <strain evidence="2">KACC 23697</strain>
    </source>
</reference>
<gene>
    <name evidence="2" type="ORF">ABEG20_01555</name>
</gene>
<accession>A0AAU7K6P5</accession>
<dbReference type="InterPro" id="IPR025714">
    <property type="entry name" value="Methyltranfer_dom"/>
</dbReference>
<protein>
    <submittedName>
        <fullName evidence="2">Class I SAM-dependent methyltransferase</fullName>
        <ecNumber evidence="2">2.1.-.-</ecNumber>
    </submittedName>
</protein>
<dbReference type="PANTHER" id="PTHR43861">
    <property type="entry name" value="TRANS-ACONITATE 2-METHYLTRANSFERASE-RELATED"/>
    <property type="match status" value="1"/>
</dbReference>
<proteinExistence type="predicted"/>
<evidence type="ECO:0000313" key="2">
    <source>
        <dbReference type="EMBL" id="XBO48285.1"/>
    </source>
</evidence>
<organism evidence="2">
    <name type="scientific">Pedobacter sp. KACC 23697</name>
    <dbReference type="NCBI Taxonomy" id="3149230"/>
    <lineage>
        <taxon>Bacteria</taxon>
        <taxon>Pseudomonadati</taxon>
        <taxon>Bacteroidota</taxon>
        <taxon>Sphingobacteriia</taxon>
        <taxon>Sphingobacteriales</taxon>
        <taxon>Sphingobacteriaceae</taxon>
        <taxon>Pedobacter</taxon>
    </lineage>
</organism>
<dbReference type="EMBL" id="CP157485">
    <property type="protein sequence ID" value="XBO48285.1"/>
    <property type="molecule type" value="Genomic_DNA"/>
</dbReference>
<dbReference type="GO" id="GO:0032259">
    <property type="term" value="P:methylation"/>
    <property type="evidence" value="ECO:0007669"/>
    <property type="project" value="UniProtKB-KW"/>
</dbReference>
<dbReference type="CDD" id="cd02440">
    <property type="entry name" value="AdoMet_MTases"/>
    <property type="match status" value="1"/>
</dbReference>
<dbReference type="Gene3D" id="3.40.50.150">
    <property type="entry name" value="Vaccinia Virus protein VP39"/>
    <property type="match status" value="1"/>
</dbReference>
<dbReference type="SUPFAM" id="SSF53335">
    <property type="entry name" value="S-adenosyl-L-methionine-dependent methyltransferases"/>
    <property type="match status" value="1"/>
</dbReference>
<evidence type="ECO:0000259" key="1">
    <source>
        <dbReference type="Pfam" id="PF13847"/>
    </source>
</evidence>
<dbReference type="AlphaFoldDB" id="A0AAU7K6P5"/>
<feature type="domain" description="Methyltransferase" evidence="1">
    <location>
        <begin position="74"/>
        <end position="188"/>
    </location>
</feature>
<dbReference type="RefSeq" id="WP_406825671.1">
    <property type="nucleotide sequence ID" value="NZ_CP157485.1"/>
</dbReference>
<dbReference type="InterPro" id="IPR029063">
    <property type="entry name" value="SAM-dependent_MTases_sf"/>
</dbReference>
<sequence>MTNDVFKSLIPLFEQKSNVDSIRDFHEKVNLTFHNIEAKYYDKIHAEMWINLPEQMERMIDHLFDWFDKQNIQKIKVLDLGCGTGLAAQLLINSLVGRKIASIFLLDPSHVMLQKAKQRSLKWNIPVNSGCGYIEDVKEKFDLIITSSVLHHIPNIPQFISNIENTLNANGVFISLHDPLAEAINSETYQNRTARLNQAIRVNFQNRTLKQRITGKIKRILKGSIKPETYIAEVNQELIRLNIIKTHLTPAEMWSITDIHVEGLPYSANNGISLKNLEESAKDLSLAYFKTYCFFGKLKSDLPEEYKAEEDDLTLTDDKFGRNFNSMWIRK</sequence>
<dbReference type="Pfam" id="PF13847">
    <property type="entry name" value="Methyltransf_31"/>
    <property type="match status" value="1"/>
</dbReference>
<dbReference type="EC" id="2.1.-.-" evidence="2"/>
<dbReference type="GO" id="GO:0008168">
    <property type="term" value="F:methyltransferase activity"/>
    <property type="evidence" value="ECO:0007669"/>
    <property type="project" value="UniProtKB-KW"/>
</dbReference>
<keyword evidence="2" id="KW-0808">Transferase</keyword>